<evidence type="ECO:0000256" key="1">
    <source>
        <dbReference type="SAM" id="SignalP"/>
    </source>
</evidence>
<comment type="caution">
    <text evidence="2">The sequence shown here is derived from an EMBL/GenBank/DDBJ whole genome shotgun (WGS) entry which is preliminary data.</text>
</comment>
<dbReference type="EMBL" id="SZPZ01000006">
    <property type="protein sequence ID" value="TKK74621.1"/>
    <property type="molecule type" value="Genomic_DNA"/>
</dbReference>
<proteinExistence type="predicted"/>
<dbReference type="RefSeq" id="WP_137259062.1">
    <property type="nucleotide sequence ID" value="NZ_JBHSPQ010000007.1"/>
</dbReference>
<gene>
    <name evidence="2" type="ORF">FDA38_38360</name>
</gene>
<dbReference type="OrthoDB" id="3454650at2"/>
<reference evidence="2 3" key="1">
    <citation type="submission" date="2019-04" db="EMBL/GenBank/DDBJ databases">
        <title>Kribbella sp. NEAU-THZ 27 nov., a novel actinomycete isolated from soil.</title>
        <authorList>
            <person name="Duan L."/>
        </authorList>
    </citation>
    <scope>NUCLEOTIDE SEQUENCE [LARGE SCALE GENOMIC DNA]</scope>
    <source>
        <strain evidence="3">NEAU-THZ27</strain>
    </source>
</reference>
<dbReference type="AlphaFoldDB" id="A0A4U3LGM5"/>
<feature type="chain" id="PRO_5038707189" evidence="1">
    <location>
        <begin position="21"/>
        <end position="359"/>
    </location>
</feature>
<dbReference type="SUPFAM" id="SSF63829">
    <property type="entry name" value="Calcium-dependent phosphotriesterase"/>
    <property type="match status" value="1"/>
</dbReference>
<keyword evidence="1" id="KW-0732">Signal</keyword>
<sequence length="359" mass="37750">MRLKKSMLAVMAGVVASALAAGSAAGAEAPLRWATTATHRQPATFNDVASGAGGTWAVGGDQVEDFADQRPLAMRWDGKTWKATAQPVKTNATLESVAVGTAANVWAVGEDRTDPNQTKPLAMHWNGTKWLVVKPPAVPTGSFDDVVIAPDKSVWVAGWANVGGAERAVVYRYVGGKWQPLYTGLENSINGNVLAVLSANNAWLGLNAGLAHFDGKRWTLVKDVPVDGSQIPTGIAVAGPKNIWLVGVQYHSGIAPLALHYNGTKWAQVPVPAGMAQLYDVVLRNNRPVAVGERFEGDNSTAKPYVLQLTGAKFVNAPAPNAPTGTLTAITTTNDRTWTVGMTATSAASPFSALAAYSR</sequence>
<feature type="signal peptide" evidence="1">
    <location>
        <begin position="1"/>
        <end position="20"/>
    </location>
</feature>
<accession>A0A4U3LGM5</accession>
<dbReference type="Proteomes" id="UP000305836">
    <property type="component" value="Unassembled WGS sequence"/>
</dbReference>
<evidence type="ECO:0000313" key="3">
    <source>
        <dbReference type="Proteomes" id="UP000305836"/>
    </source>
</evidence>
<keyword evidence="3" id="KW-1185">Reference proteome</keyword>
<evidence type="ECO:0000313" key="2">
    <source>
        <dbReference type="EMBL" id="TKK74621.1"/>
    </source>
</evidence>
<protein>
    <submittedName>
        <fullName evidence="2">Uncharacterized protein</fullName>
    </submittedName>
</protein>
<name>A0A4U3LGM5_9ACTN</name>
<organism evidence="2 3">
    <name type="scientific">Kribbella jiaozuonensis</name>
    <dbReference type="NCBI Taxonomy" id="2575441"/>
    <lineage>
        <taxon>Bacteria</taxon>
        <taxon>Bacillati</taxon>
        <taxon>Actinomycetota</taxon>
        <taxon>Actinomycetes</taxon>
        <taxon>Propionibacteriales</taxon>
        <taxon>Kribbellaceae</taxon>
        <taxon>Kribbella</taxon>
    </lineage>
</organism>